<organism evidence="2 3">
    <name type="scientific">Sphaerobolus stellatus (strain SS14)</name>
    <dbReference type="NCBI Taxonomy" id="990650"/>
    <lineage>
        <taxon>Eukaryota</taxon>
        <taxon>Fungi</taxon>
        <taxon>Dikarya</taxon>
        <taxon>Basidiomycota</taxon>
        <taxon>Agaricomycotina</taxon>
        <taxon>Agaricomycetes</taxon>
        <taxon>Phallomycetidae</taxon>
        <taxon>Geastrales</taxon>
        <taxon>Sphaerobolaceae</taxon>
        <taxon>Sphaerobolus</taxon>
    </lineage>
</organism>
<dbReference type="HOGENOM" id="CLU_039867_1_0_1"/>
<evidence type="ECO:0000313" key="3">
    <source>
        <dbReference type="Proteomes" id="UP000054279"/>
    </source>
</evidence>
<dbReference type="EMBL" id="KN837166">
    <property type="protein sequence ID" value="KIJ37761.1"/>
    <property type="molecule type" value="Genomic_DNA"/>
</dbReference>
<evidence type="ECO:0000256" key="1">
    <source>
        <dbReference type="SAM" id="Coils"/>
    </source>
</evidence>
<dbReference type="AlphaFoldDB" id="A0A0C9VJZ0"/>
<keyword evidence="1" id="KW-0175">Coiled coil</keyword>
<keyword evidence="3" id="KW-1185">Reference proteome</keyword>
<proteinExistence type="predicted"/>
<dbReference type="Proteomes" id="UP000054279">
    <property type="component" value="Unassembled WGS sequence"/>
</dbReference>
<sequence>MDNEQSAQMQVDPSTKPMSAIEAFKMDPSTEWVIESAPGFVAIKHKTGCTICDASASHCIAKRRAVAEAWPELVRYQDNYYRLLEDYNVLKESAKSAEAQAEEHRAKTAQLYDQLDSHRVTIQNLSDQVQSLEKELQETKDNSAELSHNDDLILENKRLKKELEYYFGRARYALHGKDAAWAEKNEYRLSDITASDGEDDEEDPTGLPTISEEIPQYIPTVPPNHRARTMSKPIWNNYKVV</sequence>
<name>A0A0C9VJZ0_SPHS4</name>
<accession>A0A0C9VJZ0</accession>
<reference evidence="2 3" key="1">
    <citation type="submission" date="2014-06" db="EMBL/GenBank/DDBJ databases">
        <title>Evolutionary Origins and Diversification of the Mycorrhizal Mutualists.</title>
        <authorList>
            <consortium name="DOE Joint Genome Institute"/>
            <consortium name="Mycorrhizal Genomics Consortium"/>
            <person name="Kohler A."/>
            <person name="Kuo A."/>
            <person name="Nagy L.G."/>
            <person name="Floudas D."/>
            <person name="Copeland A."/>
            <person name="Barry K.W."/>
            <person name="Cichocki N."/>
            <person name="Veneault-Fourrey C."/>
            <person name="LaButti K."/>
            <person name="Lindquist E.A."/>
            <person name="Lipzen A."/>
            <person name="Lundell T."/>
            <person name="Morin E."/>
            <person name="Murat C."/>
            <person name="Riley R."/>
            <person name="Ohm R."/>
            <person name="Sun H."/>
            <person name="Tunlid A."/>
            <person name="Henrissat B."/>
            <person name="Grigoriev I.V."/>
            <person name="Hibbett D.S."/>
            <person name="Martin F."/>
        </authorList>
    </citation>
    <scope>NUCLEOTIDE SEQUENCE [LARGE SCALE GENOMIC DNA]</scope>
    <source>
        <strain evidence="2 3">SS14</strain>
    </source>
</reference>
<feature type="coiled-coil region" evidence="1">
    <location>
        <begin position="87"/>
        <end position="149"/>
    </location>
</feature>
<gene>
    <name evidence="2" type="ORF">M422DRAFT_259596</name>
</gene>
<protein>
    <submittedName>
        <fullName evidence="2">Uncharacterized protein</fullName>
    </submittedName>
</protein>
<evidence type="ECO:0000313" key="2">
    <source>
        <dbReference type="EMBL" id="KIJ37761.1"/>
    </source>
</evidence>